<evidence type="ECO:0000256" key="3">
    <source>
        <dbReference type="ARBA" id="ARBA00023163"/>
    </source>
</evidence>
<evidence type="ECO:0000256" key="4">
    <source>
        <dbReference type="ARBA" id="ARBA00023242"/>
    </source>
</evidence>
<dbReference type="GO" id="GO:0008270">
    <property type="term" value="F:zinc ion binding"/>
    <property type="evidence" value="ECO:0007669"/>
    <property type="project" value="InterPro"/>
</dbReference>
<gene>
    <name evidence="7" type="ORF">K504DRAFT_184752</name>
</gene>
<dbReference type="PRINTS" id="PR00755">
    <property type="entry name" value="AFLATOXINBRP"/>
</dbReference>
<dbReference type="EMBL" id="MU005789">
    <property type="protein sequence ID" value="KAF2703140.1"/>
    <property type="molecule type" value="Genomic_DNA"/>
</dbReference>
<keyword evidence="4" id="KW-0539">Nucleus</keyword>
<dbReference type="PANTHER" id="PTHR31069:SF27">
    <property type="entry name" value="TRANSCRIPTIONAL REGULATOR ALNR"/>
    <property type="match status" value="1"/>
</dbReference>
<evidence type="ECO:0000313" key="7">
    <source>
        <dbReference type="EMBL" id="KAF2703140.1"/>
    </source>
</evidence>
<proteinExistence type="predicted"/>
<keyword evidence="3" id="KW-0804">Transcription</keyword>
<dbReference type="Proteomes" id="UP000799428">
    <property type="component" value="Unassembled WGS sequence"/>
</dbReference>
<evidence type="ECO:0000256" key="1">
    <source>
        <dbReference type="ARBA" id="ARBA00023015"/>
    </source>
</evidence>
<reference evidence="7" key="1">
    <citation type="journal article" date="2020" name="Stud. Mycol.">
        <title>101 Dothideomycetes genomes: a test case for predicting lifestyles and emergence of pathogens.</title>
        <authorList>
            <person name="Haridas S."/>
            <person name="Albert R."/>
            <person name="Binder M."/>
            <person name="Bloem J."/>
            <person name="Labutti K."/>
            <person name="Salamov A."/>
            <person name="Andreopoulos B."/>
            <person name="Baker S."/>
            <person name="Barry K."/>
            <person name="Bills G."/>
            <person name="Bluhm B."/>
            <person name="Cannon C."/>
            <person name="Castanera R."/>
            <person name="Culley D."/>
            <person name="Daum C."/>
            <person name="Ezra D."/>
            <person name="Gonzalez J."/>
            <person name="Henrissat B."/>
            <person name="Kuo A."/>
            <person name="Liang C."/>
            <person name="Lipzen A."/>
            <person name="Lutzoni F."/>
            <person name="Magnuson J."/>
            <person name="Mondo S."/>
            <person name="Nolan M."/>
            <person name="Ohm R."/>
            <person name="Pangilinan J."/>
            <person name="Park H.-J."/>
            <person name="Ramirez L."/>
            <person name="Alfaro M."/>
            <person name="Sun H."/>
            <person name="Tritt A."/>
            <person name="Yoshinaga Y."/>
            <person name="Zwiers L.-H."/>
            <person name="Turgeon B."/>
            <person name="Goodwin S."/>
            <person name="Spatafora J."/>
            <person name="Crous P."/>
            <person name="Grigoriev I."/>
        </authorList>
    </citation>
    <scope>NUCLEOTIDE SEQUENCE</scope>
    <source>
        <strain evidence="7">CBS 279.74</strain>
    </source>
</reference>
<organism evidence="7 8">
    <name type="scientific">Pleomassaria siparia CBS 279.74</name>
    <dbReference type="NCBI Taxonomy" id="1314801"/>
    <lineage>
        <taxon>Eukaryota</taxon>
        <taxon>Fungi</taxon>
        <taxon>Dikarya</taxon>
        <taxon>Ascomycota</taxon>
        <taxon>Pezizomycotina</taxon>
        <taxon>Dothideomycetes</taxon>
        <taxon>Pleosporomycetidae</taxon>
        <taxon>Pleosporales</taxon>
        <taxon>Pleomassariaceae</taxon>
        <taxon>Pleomassaria</taxon>
    </lineage>
</organism>
<accession>A0A6G1JRK7</accession>
<feature type="region of interest" description="Disordered" evidence="5">
    <location>
        <begin position="72"/>
        <end position="101"/>
    </location>
</feature>
<dbReference type="InterPro" id="IPR001138">
    <property type="entry name" value="Zn2Cys6_DnaBD"/>
</dbReference>
<dbReference type="OrthoDB" id="5069333at2759"/>
<protein>
    <recommendedName>
        <fullName evidence="6">Zn(2)-C6 fungal-type domain-containing protein</fullName>
    </recommendedName>
</protein>
<evidence type="ECO:0000313" key="8">
    <source>
        <dbReference type="Proteomes" id="UP000799428"/>
    </source>
</evidence>
<dbReference type="Gene3D" id="4.10.240.10">
    <property type="entry name" value="Zn(2)-C6 fungal-type DNA-binding domain"/>
    <property type="match status" value="1"/>
</dbReference>
<dbReference type="Pfam" id="PF00172">
    <property type="entry name" value="Zn_clus"/>
    <property type="match status" value="1"/>
</dbReference>
<keyword evidence="8" id="KW-1185">Reference proteome</keyword>
<keyword evidence="2" id="KW-0238">DNA-binding</keyword>
<dbReference type="GO" id="GO:0000981">
    <property type="term" value="F:DNA-binding transcription factor activity, RNA polymerase II-specific"/>
    <property type="evidence" value="ECO:0007669"/>
    <property type="project" value="InterPro"/>
</dbReference>
<name>A0A6G1JRK7_9PLEO</name>
<keyword evidence="1" id="KW-0805">Transcription regulation</keyword>
<evidence type="ECO:0000259" key="6">
    <source>
        <dbReference type="PROSITE" id="PS50048"/>
    </source>
</evidence>
<sequence>MLSPFDLNMEMDMDTEPGSSNSRRGPGLGQKTNRTRLRTSCDACQNLKVKCSQDKPSCRRCSKNGLDCVYSPLRRMGRPKRPTSPSPASLMPTAGFKPCTR</sequence>
<feature type="region of interest" description="Disordered" evidence="5">
    <location>
        <begin position="1"/>
        <end position="34"/>
    </location>
</feature>
<dbReference type="PANTHER" id="PTHR31069">
    <property type="entry name" value="OLEATE-ACTIVATED TRANSCRIPTION FACTOR 1-RELATED"/>
    <property type="match status" value="1"/>
</dbReference>
<dbReference type="SUPFAM" id="SSF57701">
    <property type="entry name" value="Zn2/Cys6 DNA-binding domain"/>
    <property type="match status" value="1"/>
</dbReference>
<dbReference type="AlphaFoldDB" id="A0A6G1JRK7"/>
<evidence type="ECO:0000256" key="2">
    <source>
        <dbReference type="ARBA" id="ARBA00023125"/>
    </source>
</evidence>
<evidence type="ECO:0000256" key="5">
    <source>
        <dbReference type="SAM" id="MobiDB-lite"/>
    </source>
</evidence>
<dbReference type="CDD" id="cd00067">
    <property type="entry name" value="GAL4"/>
    <property type="match status" value="1"/>
</dbReference>
<dbReference type="InterPro" id="IPR036864">
    <property type="entry name" value="Zn2-C6_fun-type_DNA-bd_sf"/>
</dbReference>
<dbReference type="InterPro" id="IPR050675">
    <property type="entry name" value="OAF3"/>
</dbReference>
<feature type="domain" description="Zn(2)-C6 fungal-type" evidence="6">
    <location>
        <begin position="40"/>
        <end position="70"/>
    </location>
</feature>
<dbReference type="SMART" id="SM00066">
    <property type="entry name" value="GAL4"/>
    <property type="match status" value="1"/>
</dbReference>
<dbReference type="GO" id="GO:0003677">
    <property type="term" value="F:DNA binding"/>
    <property type="evidence" value="ECO:0007669"/>
    <property type="project" value="UniProtKB-KW"/>
</dbReference>
<dbReference type="PROSITE" id="PS50048">
    <property type="entry name" value="ZN2_CY6_FUNGAL_2"/>
    <property type="match status" value="1"/>
</dbReference>